<dbReference type="InterPro" id="IPR005184">
    <property type="entry name" value="DUF306_Meta_HslJ"/>
</dbReference>
<sequence length="131" mass="13990">MLKIATAASFSLLSLTACLADETVSGYADPSATYHLIELDDAPFSATATIAFPQEGRVAGNGPCNGYSSIQTVPYPWFNLEFIRATRRACPELAEEAAFFAALQDMTLAEASGGVLILSNEEGRSMVFEAR</sequence>
<dbReference type="RefSeq" id="WP_085863720.1">
    <property type="nucleotide sequence ID" value="NZ_FWFT01000002.1"/>
</dbReference>
<dbReference type="Proteomes" id="UP000193623">
    <property type="component" value="Unassembled WGS sequence"/>
</dbReference>
<dbReference type="InterPro" id="IPR038670">
    <property type="entry name" value="HslJ-like_sf"/>
</dbReference>
<evidence type="ECO:0000313" key="3">
    <source>
        <dbReference type="EMBL" id="SLN29245.1"/>
    </source>
</evidence>
<accession>A0A1Y5S3Z4</accession>
<evidence type="ECO:0000256" key="1">
    <source>
        <dbReference type="SAM" id="SignalP"/>
    </source>
</evidence>
<proteinExistence type="predicted"/>
<feature type="chain" id="PRO_5012193106" evidence="1">
    <location>
        <begin position="21"/>
        <end position="131"/>
    </location>
</feature>
<gene>
    <name evidence="3" type="ORF">PSJ8397_01260</name>
</gene>
<organism evidence="3 4">
    <name type="scientific">Pseudooctadecabacter jejudonensis</name>
    <dbReference type="NCBI Taxonomy" id="1391910"/>
    <lineage>
        <taxon>Bacteria</taxon>
        <taxon>Pseudomonadati</taxon>
        <taxon>Pseudomonadota</taxon>
        <taxon>Alphaproteobacteria</taxon>
        <taxon>Rhodobacterales</taxon>
        <taxon>Paracoccaceae</taxon>
        <taxon>Pseudooctadecabacter</taxon>
    </lineage>
</organism>
<protein>
    <submittedName>
        <fullName evidence="3">META domain protein</fullName>
    </submittedName>
</protein>
<feature type="domain" description="DUF306" evidence="2">
    <location>
        <begin position="33"/>
        <end position="128"/>
    </location>
</feature>
<evidence type="ECO:0000259" key="2">
    <source>
        <dbReference type="Pfam" id="PF03724"/>
    </source>
</evidence>
<dbReference type="EMBL" id="FWFT01000002">
    <property type="protein sequence ID" value="SLN29245.1"/>
    <property type="molecule type" value="Genomic_DNA"/>
</dbReference>
<name>A0A1Y5S3Z4_9RHOB</name>
<keyword evidence="1" id="KW-0732">Signal</keyword>
<feature type="signal peptide" evidence="1">
    <location>
        <begin position="1"/>
        <end position="20"/>
    </location>
</feature>
<dbReference type="OrthoDB" id="7777568at2"/>
<keyword evidence="4" id="KW-1185">Reference proteome</keyword>
<evidence type="ECO:0000313" key="4">
    <source>
        <dbReference type="Proteomes" id="UP000193623"/>
    </source>
</evidence>
<dbReference type="PROSITE" id="PS51257">
    <property type="entry name" value="PROKAR_LIPOPROTEIN"/>
    <property type="match status" value="1"/>
</dbReference>
<dbReference type="Gene3D" id="2.40.128.270">
    <property type="match status" value="1"/>
</dbReference>
<dbReference type="Pfam" id="PF03724">
    <property type="entry name" value="META"/>
    <property type="match status" value="1"/>
</dbReference>
<reference evidence="3 4" key="1">
    <citation type="submission" date="2017-03" db="EMBL/GenBank/DDBJ databases">
        <authorList>
            <person name="Afonso C.L."/>
            <person name="Miller P.J."/>
            <person name="Scott M.A."/>
            <person name="Spackman E."/>
            <person name="Goraichik I."/>
            <person name="Dimitrov K.M."/>
            <person name="Suarez D.L."/>
            <person name="Swayne D.E."/>
        </authorList>
    </citation>
    <scope>NUCLEOTIDE SEQUENCE [LARGE SCALE GENOMIC DNA]</scope>
    <source>
        <strain evidence="3 4">CECT 8397</strain>
    </source>
</reference>
<dbReference type="AlphaFoldDB" id="A0A1Y5S3Z4"/>